<sequence>MNLMAGAMSLSAISQTHMINSSNVPYAHMGESVAQYGGYSLFGAYEDGIITPNGKTYSGAVYLYNNNGVLEKSYRLTADSLQYANVGRSVALNSNFIAATATGVIITQGPRPCVYIAGKTNGVWNNNFSYSIIDPAVAITTDLQVALDGYGTLAIGSPGTEINGVRTGAVFIYEFVGSQWVKKQTLTPPNQVVDGKFGRAIAFHNNLLIVGAPESSGGRVYTYSKNGTWNQLNVFPTGGITYAGANLGHKVDISDNTAIVSAPGHNGTGSVFFLELQSNNQWAVSSQISNLKAASVAIENIKAVVGVDQAEYSGNATAVQFYFKEWNGWNLKKTRTSTEAGDNFGYDVDIEGSKVLVSRKYADKGSIPNVGAGVSYDFWSTIYSSSREAGDFEDAADVNNLYPNPSSLSEVTFNSNEEILQVDAYGQNGSSIKLAFSGNKIDVRSLTPGLYTLQIRTAKGVESKKLSVL</sequence>
<name>A0A098LK85_9BACT</name>
<dbReference type="Proteomes" id="UP000030185">
    <property type="component" value="Unassembled WGS sequence"/>
</dbReference>
<dbReference type="PANTHER" id="PTHR36220:SF1">
    <property type="entry name" value="GAMMA TUBULIN COMPLEX COMPONENT C-TERMINAL DOMAIN-CONTAINING PROTEIN"/>
    <property type="match status" value="1"/>
</dbReference>
<evidence type="ECO:0000259" key="1">
    <source>
        <dbReference type="Pfam" id="PF18962"/>
    </source>
</evidence>
<dbReference type="InterPro" id="IPR011043">
    <property type="entry name" value="Gal_Oxase/kelch_b-propeller"/>
</dbReference>
<dbReference type="InterPro" id="IPR026444">
    <property type="entry name" value="Secre_tail"/>
</dbReference>
<accession>A0A098LK85</accession>
<dbReference type="NCBIfam" id="TIGR04183">
    <property type="entry name" value="Por_Secre_tail"/>
    <property type="match status" value="1"/>
</dbReference>
<dbReference type="InterPro" id="IPR028994">
    <property type="entry name" value="Integrin_alpha_N"/>
</dbReference>
<organism evidence="2 3">
    <name type="scientific">Sporocytophaga myxococcoides</name>
    <dbReference type="NCBI Taxonomy" id="153721"/>
    <lineage>
        <taxon>Bacteria</taxon>
        <taxon>Pseudomonadati</taxon>
        <taxon>Bacteroidota</taxon>
        <taxon>Cytophagia</taxon>
        <taxon>Cytophagales</taxon>
        <taxon>Cytophagaceae</taxon>
        <taxon>Sporocytophaga</taxon>
    </lineage>
</organism>
<keyword evidence="2" id="KW-0401">Integrin</keyword>
<dbReference type="Pfam" id="PF18962">
    <property type="entry name" value="Por_Secre_tail"/>
    <property type="match status" value="1"/>
</dbReference>
<comment type="caution">
    <text evidence="2">The sequence shown here is derived from an EMBL/GenBank/DDBJ whole genome shotgun (WGS) entry which is preliminary data.</text>
</comment>
<reference evidence="2 3" key="1">
    <citation type="submission" date="2014-09" db="EMBL/GenBank/DDBJ databases">
        <title>Sporocytophaga myxococcoides PG-01 genome sequencing.</title>
        <authorList>
            <person name="Liu L."/>
            <person name="Gao P.J."/>
            <person name="Chen G.J."/>
            <person name="Wang L.S."/>
        </authorList>
    </citation>
    <scope>NUCLEOTIDE SEQUENCE [LARGE SCALE GENOMIC DNA]</scope>
    <source>
        <strain evidence="2 3">PG-01</strain>
    </source>
</reference>
<dbReference type="AlphaFoldDB" id="A0A098LK85"/>
<protein>
    <submittedName>
        <fullName evidence="2">Alpha beta-propellor repeat-containing integrin</fullName>
    </submittedName>
</protein>
<dbReference type="PANTHER" id="PTHR36220">
    <property type="entry name" value="UNNAMED PRODUCT"/>
    <property type="match status" value="1"/>
</dbReference>
<keyword evidence="3" id="KW-1185">Reference proteome</keyword>
<evidence type="ECO:0000313" key="3">
    <source>
        <dbReference type="Proteomes" id="UP000030185"/>
    </source>
</evidence>
<dbReference type="Gene3D" id="2.130.10.130">
    <property type="entry name" value="Integrin alpha, N-terminal"/>
    <property type="match status" value="1"/>
</dbReference>
<proteinExistence type="predicted"/>
<dbReference type="STRING" id="153721.MYP_4605"/>
<evidence type="ECO:0000313" key="2">
    <source>
        <dbReference type="EMBL" id="GAL87375.1"/>
    </source>
</evidence>
<gene>
    <name evidence="2" type="ORF">MYP_4605</name>
</gene>
<dbReference type="eggNOG" id="COG3266">
    <property type="taxonomic scope" value="Bacteria"/>
</dbReference>
<feature type="domain" description="Secretion system C-terminal sorting" evidence="1">
    <location>
        <begin position="401"/>
        <end position="468"/>
    </location>
</feature>
<dbReference type="GO" id="GO:0007229">
    <property type="term" value="P:integrin-mediated signaling pathway"/>
    <property type="evidence" value="ECO:0007669"/>
    <property type="project" value="UniProtKB-KW"/>
</dbReference>
<dbReference type="EMBL" id="BBLT01000012">
    <property type="protein sequence ID" value="GAL87375.1"/>
    <property type="molecule type" value="Genomic_DNA"/>
</dbReference>
<dbReference type="SUPFAM" id="SSF50965">
    <property type="entry name" value="Galactose oxidase, central domain"/>
    <property type="match status" value="1"/>
</dbReference>